<accession>A0AAV4M9N3</accession>
<comment type="caution">
    <text evidence="1">The sequence shown here is derived from an EMBL/GenBank/DDBJ whole genome shotgun (WGS) entry which is preliminary data.</text>
</comment>
<reference evidence="1 2" key="1">
    <citation type="submission" date="2021-06" db="EMBL/GenBank/DDBJ databases">
        <title>Caerostris darwini draft genome.</title>
        <authorList>
            <person name="Kono N."/>
            <person name="Arakawa K."/>
        </authorList>
    </citation>
    <scope>NUCLEOTIDE SEQUENCE [LARGE SCALE GENOMIC DNA]</scope>
</reference>
<dbReference type="Proteomes" id="UP001054837">
    <property type="component" value="Unassembled WGS sequence"/>
</dbReference>
<dbReference type="AlphaFoldDB" id="A0AAV4M9N3"/>
<gene>
    <name evidence="1" type="ORF">CDAR_486191</name>
</gene>
<sequence>MDLPNRPFFCHNTILPSPLRNCKSLIKTKFKEIRKLRFSNTAAGKRWECLLQDKNRIPLDLPSRIGVACFRMLTGHGYHHQHLNKIGATISASCLLCGDGSMNGRHLLICSKLKDAYTGDASCF</sequence>
<name>A0AAV4M9N3_9ARAC</name>
<dbReference type="EMBL" id="BPLQ01000233">
    <property type="protein sequence ID" value="GIX69142.1"/>
    <property type="molecule type" value="Genomic_DNA"/>
</dbReference>
<evidence type="ECO:0000313" key="1">
    <source>
        <dbReference type="EMBL" id="GIX69142.1"/>
    </source>
</evidence>
<proteinExistence type="predicted"/>
<evidence type="ECO:0000313" key="2">
    <source>
        <dbReference type="Proteomes" id="UP001054837"/>
    </source>
</evidence>
<evidence type="ECO:0008006" key="3">
    <source>
        <dbReference type="Google" id="ProtNLM"/>
    </source>
</evidence>
<organism evidence="1 2">
    <name type="scientific">Caerostris darwini</name>
    <dbReference type="NCBI Taxonomy" id="1538125"/>
    <lineage>
        <taxon>Eukaryota</taxon>
        <taxon>Metazoa</taxon>
        <taxon>Ecdysozoa</taxon>
        <taxon>Arthropoda</taxon>
        <taxon>Chelicerata</taxon>
        <taxon>Arachnida</taxon>
        <taxon>Araneae</taxon>
        <taxon>Araneomorphae</taxon>
        <taxon>Entelegynae</taxon>
        <taxon>Araneoidea</taxon>
        <taxon>Araneidae</taxon>
        <taxon>Caerostris</taxon>
    </lineage>
</organism>
<keyword evidence="2" id="KW-1185">Reference proteome</keyword>
<protein>
    <recommendedName>
        <fullName evidence="3">Reverse transcriptase zinc-binding domain-containing protein</fullName>
    </recommendedName>
</protein>